<proteinExistence type="predicted"/>
<dbReference type="Proteomes" id="UP000722791">
    <property type="component" value="Unassembled WGS sequence"/>
</dbReference>
<feature type="transmembrane region" description="Helical" evidence="1">
    <location>
        <begin position="130"/>
        <end position="157"/>
    </location>
</feature>
<evidence type="ECO:0000256" key="1">
    <source>
        <dbReference type="SAM" id="Phobius"/>
    </source>
</evidence>
<evidence type="ECO:0000313" key="3">
    <source>
        <dbReference type="Proteomes" id="UP000722791"/>
    </source>
</evidence>
<dbReference type="AlphaFoldDB" id="A0A8J4GP02"/>
<keyword evidence="1" id="KW-1133">Transmembrane helix</keyword>
<name>A0A8J4GP02_9CHLO</name>
<reference evidence="2" key="1">
    <citation type="journal article" date="2021" name="Proc. Natl. Acad. Sci. U.S.A.">
        <title>Three genomes in the algal genus Volvox reveal the fate of a haploid sex-determining region after a transition to homothallism.</title>
        <authorList>
            <person name="Yamamoto K."/>
            <person name="Hamaji T."/>
            <person name="Kawai-Toyooka H."/>
            <person name="Matsuzaki R."/>
            <person name="Takahashi F."/>
            <person name="Nishimura Y."/>
            <person name="Kawachi M."/>
            <person name="Noguchi H."/>
            <person name="Minakuchi Y."/>
            <person name="Umen J.G."/>
            <person name="Toyoda A."/>
            <person name="Nozaki H."/>
        </authorList>
    </citation>
    <scope>NUCLEOTIDE SEQUENCE</scope>
    <source>
        <strain evidence="2">NIES-3785</strain>
    </source>
</reference>
<protein>
    <recommendedName>
        <fullName evidence="4">Palmitoyltransferase</fullName>
    </recommendedName>
</protein>
<gene>
    <name evidence="2" type="ORF">Vretimale_15407</name>
</gene>
<keyword evidence="1" id="KW-0472">Membrane</keyword>
<evidence type="ECO:0008006" key="4">
    <source>
        <dbReference type="Google" id="ProtNLM"/>
    </source>
</evidence>
<dbReference type="EMBL" id="BNCQ01000041">
    <property type="protein sequence ID" value="GIM11972.1"/>
    <property type="molecule type" value="Genomic_DNA"/>
</dbReference>
<feature type="non-terminal residue" evidence="2">
    <location>
        <position position="215"/>
    </location>
</feature>
<comment type="caution">
    <text evidence="2">The sequence shown here is derived from an EMBL/GenBank/DDBJ whole genome shotgun (WGS) entry which is preliminary data.</text>
</comment>
<organism evidence="2 3">
    <name type="scientific">Volvox reticuliferus</name>
    <dbReference type="NCBI Taxonomy" id="1737510"/>
    <lineage>
        <taxon>Eukaryota</taxon>
        <taxon>Viridiplantae</taxon>
        <taxon>Chlorophyta</taxon>
        <taxon>core chlorophytes</taxon>
        <taxon>Chlorophyceae</taxon>
        <taxon>CS clade</taxon>
        <taxon>Chlamydomonadales</taxon>
        <taxon>Volvocaceae</taxon>
        <taxon>Volvox</taxon>
    </lineage>
</organism>
<evidence type="ECO:0000313" key="2">
    <source>
        <dbReference type="EMBL" id="GIM11972.1"/>
    </source>
</evidence>
<keyword evidence="1" id="KW-0812">Transmembrane</keyword>
<sequence>LHSAATLPNIDMARCCAALPPIGRMWGRGECTRTVSLVSIWVLITSHPSPPLNLPHHLHPHPYPRVRTDTSISPPPYLLLADVNAALIHVLGLLTSHTLHVLQTSHLQRVLRTGPQGKPVELAAGWIGSLWLWAVLQMVAFAIALPLTIGLLLLFAWHVQLVMINKTTIEYQEVGDWGRRGPAGCESSPTVPPYSIPTNTTRVSRSGLLPIFIYF</sequence>
<accession>A0A8J4GP02</accession>